<sequence>MLVRVVHLLPSELASILERMPAGVKDTVEEIRIREGRPLEIGYEGGFYFIGQDGGLLARPEEAYKPTGDTCRRLLERVTNHSLYAMEEELRRGYITVAGGHRIGIAGRTVLEGGSVRGIRDVAAFNLRIAREVKGASAKVLPKLLDFGRRSVLPALIVGPPQQGKTTIARDLARAVSSGAWGHPAAAGWIGRKVGIVDERSEIAACVRGVPTFDVGPRTDVLDACPKAEGMMMMLRSMSPDVLVVDEIGRPEDADAILDACHAGIAVIATAHAKDADDARGRPVLRRLLEAGAFAVCVELQRGSAGMTSRIVAARPAGRAPTAREPTYTGGGGAHG</sequence>
<evidence type="ECO:0000256" key="1">
    <source>
        <dbReference type="ARBA" id="ARBA00022741"/>
    </source>
</evidence>
<dbReference type="SUPFAM" id="SSF52540">
    <property type="entry name" value="P-loop containing nucleoside triphosphate hydrolases"/>
    <property type="match status" value="1"/>
</dbReference>
<keyword evidence="2" id="KW-0067">ATP-binding</keyword>
<gene>
    <name evidence="5" type="primary">spoIIIAA</name>
    <name evidence="5" type="ORF">ACFFJ8_28480</name>
</gene>
<organism evidence="5 6">
    <name type="scientific">Paenibacillus mendelii</name>
    <dbReference type="NCBI Taxonomy" id="206163"/>
    <lineage>
        <taxon>Bacteria</taxon>
        <taxon>Bacillati</taxon>
        <taxon>Bacillota</taxon>
        <taxon>Bacilli</taxon>
        <taxon>Bacillales</taxon>
        <taxon>Paenibacillaceae</taxon>
        <taxon>Paenibacillus</taxon>
    </lineage>
</organism>
<dbReference type="Gene3D" id="3.40.50.300">
    <property type="entry name" value="P-loop containing nucleotide triphosphate hydrolases"/>
    <property type="match status" value="1"/>
</dbReference>
<protein>
    <submittedName>
        <fullName evidence="5">Stage III sporulation protein AA</fullName>
    </submittedName>
</protein>
<dbReference type="InterPro" id="IPR045735">
    <property type="entry name" value="Spore_III_AA_AAA+_ATPase"/>
</dbReference>
<dbReference type="Proteomes" id="UP001589818">
    <property type="component" value="Unassembled WGS sequence"/>
</dbReference>
<evidence type="ECO:0000313" key="6">
    <source>
        <dbReference type="Proteomes" id="UP001589818"/>
    </source>
</evidence>
<dbReference type="InterPro" id="IPR014217">
    <property type="entry name" value="Spore_III_AA"/>
</dbReference>
<dbReference type="PANTHER" id="PTHR20953">
    <property type="entry name" value="KINASE-RELATED"/>
    <property type="match status" value="1"/>
</dbReference>
<feature type="domain" description="AAA+ ATPase" evidence="4">
    <location>
        <begin position="151"/>
        <end position="304"/>
    </location>
</feature>
<evidence type="ECO:0000313" key="5">
    <source>
        <dbReference type="EMBL" id="MFC0395292.1"/>
    </source>
</evidence>
<dbReference type="Pfam" id="PF19568">
    <property type="entry name" value="Spore_III_AA"/>
    <property type="match status" value="1"/>
</dbReference>
<dbReference type="NCBIfam" id="TIGR02858">
    <property type="entry name" value="spore_III_AA"/>
    <property type="match status" value="1"/>
</dbReference>
<proteinExistence type="predicted"/>
<evidence type="ECO:0000259" key="4">
    <source>
        <dbReference type="SMART" id="SM00382"/>
    </source>
</evidence>
<dbReference type="InterPro" id="IPR003593">
    <property type="entry name" value="AAA+_ATPase"/>
</dbReference>
<feature type="region of interest" description="Disordered" evidence="3">
    <location>
        <begin position="316"/>
        <end position="336"/>
    </location>
</feature>
<dbReference type="SMART" id="SM00382">
    <property type="entry name" value="AAA"/>
    <property type="match status" value="1"/>
</dbReference>
<keyword evidence="1" id="KW-0547">Nucleotide-binding</keyword>
<accession>A0ABV6JHC2</accession>
<dbReference type="RefSeq" id="WP_204816412.1">
    <property type="nucleotide sequence ID" value="NZ_JANHOF010000001.1"/>
</dbReference>
<evidence type="ECO:0000256" key="2">
    <source>
        <dbReference type="ARBA" id="ARBA00022840"/>
    </source>
</evidence>
<dbReference type="EMBL" id="JBHLVF010000041">
    <property type="protein sequence ID" value="MFC0395292.1"/>
    <property type="molecule type" value="Genomic_DNA"/>
</dbReference>
<reference evidence="5 6" key="1">
    <citation type="submission" date="2024-09" db="EMBL/GenBank/DDBJ databases">
        <authorList>
            <person name="Sun Q."/>
            <person name="Mori K."/>
        </authorList>
    </citation>
    <scope>NUCLEOTIDE SEQUENCE [LARGE SCALE GENOMIC DNA]</scope>
    <source>
        <strain evidence="5 6">CCM 4839</strain>
    </source>
</reference>
<name>A0ABV6JHC2_9BACL</name>
<feature type="compositionally biased region" description="Low complexity" evidence="3">
    <location>
        <begin position="316"/>
        <end position="326"/>
    </location>
</feature>
<evidence type="ECO:0000256" key="3">
    <source>
        <dbReference type="SAM" id="MobiDB-lite"/>
    </source>
</evidence>
<comment type="caution">
    <text evidence="5">The sequence shown here is derived from an EMBL/GenBank/DDBJ whole genome shotgun (WGS) entry which is preliminary data.</text>
</comment>
<dbReference type="InterPro" id="IPR027417">
    <property type="entry name" value="P-loop_NTPase"/>
</dbReference>
<keyword evidence="6" id="KW-1185">Reference proteome</keyword>
<dbReference type="PANTHER" id="PTHR20953:SF3">
    <property type="entry name" value="P-LOOP CONTAINING NUCLEOSIDE TRIPHOSPHATE HYDROLASES SUPERFAMILY PROTEIN"/>
    <property type="match status" value="1"/>
</dbReference>